<accession>B9D3E5</accession>
<name>B9D3E5_CAMRE</name>
<comment type="caution">
    <text evidence="1">The sequence shown here is derived from an EMBL/GenBank/DDBJ whole genome shotgun (WGS) entry which is preliminary data.</text>
</comment>
<evidence type="ECO:0000313" key="1">
    <source>
        <dbReference type="EMBL" id="EEF13499.1"/>
    </source>
</evidence>
<reference evidence="1 2" key="1">
    <citation type="submission" date="2008-08" db="EMBL/GenBank/DDBJ databases">
        <authorList>
            <person name="Madupu R."/>
            <person name="Durkin A.S."/>
            <person name="Torralba M."/>
            <person name="Methe B."/>
            <person name="Sutton G.G."/>
            <person name="Strausberg R.L."/>
            <person name="Nelson K.E."/>
        </authorList>
    </citation>
    <scope>NUCLEOTIDE SEQUENCE [LARGE SCALE GENOMIC DNA]</scope>
    <source>
        <strain evidence="1 2">RM3267</strain>
    </source>
</reference>
<dbReference type="AlphaFoldDB" id="B9D3E5"/>
<protein>
    <submittedName>
        <fullName evidence="1">Uncharacterized protein</fullName>
    </submittedName>
</protein>
<evidence type="ECO:0000313" key="2">
    <source>
        <dbReference type="Proteomes" id="UP000003082"/>
    </source>
</evidence>
<sequence length="39" mass="4580">MLKILLSSVEPSLITEKFSIGMRQVESNFKIFNQEDIFF</sequence>
<gene>
    <name evidence="1" type="ORF">CAMRE0001_2029</name>
</gene>
<organism evidence="1 2">
    <name type="scientific">Campylobacter rectus RM3267</name>
    <dbReference type="NCBI Taxonomy" id="553218"/>
    <lineage>
        <taxon>Bacteria</taxon>
        <taxon>Pseudomonadati</taxon>
        <taxon>Campylobacterota</taxon>
        <taxon>Epsilonproteobacteria</taxon>
        <taxon>Campylobacterales</taxon>
        <taxon>Campylobacteraceae</taxon>
        <taxon>Campylobacter</taxon>
    </lineage>
</organism>
<proteinExistence type="predicted"/>
<dbReference type="Proteomes" id="UP000003082">
    <property type="component" value="Unassembled WGS sequence"/>
</dbReference>
<keyword evidence="2" id="KW-1185">Reference proteome</keyword>
<dbReference type="EMBL" id="ACFU01000019">
    <property type="protein sequence ID" value="EEF13499.1"/>
    <property type="molecule type" value="Genomic_DNA"/>
</dbReference>